<feature type="domain" description="ABC transmembrane type-1" evidence="8">
    <location>
        <begin position="94"/>
        <end position="305"/>
    </location>
</feature>
<keyword evidence="6 7" id="KW-0472">Membrane</keyword>
<feature type="transmembrane region" description="Helical" evidence="7">
    <location>
        <begin position="284"/>
        <end position="307"/>
    </location>
</feature>
<evidence type="ECO:0000313" key="9">
    <source>
        <dbReference type="EMBL" id="MER6980249.1"/>
    </source>
</evidence>
<evidence type="ECO:0000256" key="5">
    <source>
        <dbReference type="ARBA" id="ARBA00022989"/>
    </source>
</evidence>
<protein>
    <submittedName>
        <fullName evidence="9">Sugar ABC transporter permease</fullName>
    </submittedName>
</protein>
<feature type="transmembrane region" description="Helical" evidence="7">
    <location>
        <begin position="179"/>
        <end position="203"/>
    </location>
</feature>
<reference evidence="9 10" key="1">
    <citation type="submission" date="2024-06" db="EMBL/GenBank/DDBJ databases">
        <title>The Natural Products Discovery Center: Release of the First 8490 Sequenced Strains for Exploring Actinobacteria Biosynthetic Diversity.</title>
        <authorList>
            <person name="Kalkreuter E."/>
            <person name="Kautsar S.A."/>
            <person name="Yang D."/>
            <person name="Bader C.D."/>
            <person name="Teijaro C.N."/>
            <person name="Fluegel L."/>
            <person name="Davis C.M."/>
            <person name="Simpson J.R."/>
            <person name="Lauterbach L."/>
            <person name="Steele A.D."/>
            <person name="Gui C."/>
            <person name="Meng S."/>
            <person name="Li G."/>
            <person name="Viehrig K."/>
            <person name="Ye F."/>
            <person name="Su P."/>
            <person name="Kiefer A.F."/>
            <person name="Nichols A."/>
            <person name="Cepeda A.J."/>
            <person name="Yan W."/>
            <person name="Fan B."/>
            <person name="Jiang Y."/>
            <person name="Adhikari A."/>
            <person name="Zheng C.-J."/>
            <person name="Schuster L."/>
            <person name="Cowan T.M."/>
            <person name="Smanski M.J."/>
            <person name="Chevrette M.G."/>
            <person name="De Carvalho L.P.S."/>
            <person name="Shen B."/>
        </authorList>
    </citation>
    <scope>NUCLEOTIDE SEQUENCE [LARGE SCALE GENOMIC DNA]</scope>
    <source>
        <strain evidence="9 10">NPDC000634</strain>
    </source>
</reference>
<dbReference type="EMBL" id="JBEPCU010000514">
    <property type="protein sequence ID" value="MER6980249.1"/>
    <property type="molecule type" value="Genomic_DNA"/>
</dbReference>
<evidence type="ECO:0000256" key="6">
    <source>
        <dbReference type="ARBA" id="ARBA00023136"/>
    </source>
</evidence>
<organism evidence="9 10">
    <name type="scientific">Streptomyces carpinensis</name>
    <dbReference type="NCBI Taxonomy" id="66369"/>
    <lineage>
        <taxon>Bacteria</taxon>
        <taxon>Bacillati</taxon>
        <taxon>Actinomycetota</taxon>
        <taxon>Actinomycetes</taxon>
        <taxon>Kitasatosporales</taxon>
        <taxon>Streptomycetaceae</taxon>
        <taxon>Streptomyces</taxon>
    </lineage>
</organism>
<name>A0ABV1W7T1_9ACTN</name>
<feature type="transmembrane region" description="Helical" evidence="7">
    <location>
        <begin position="34"/>
        <end position="64"/>
    </location>
</feature>
<comment type="similarity">
    <text evidence="7">Belongs to the binding-protein-dependent transport system permease family.</text>
</comment>
<dbReference type="PROSITE" id="PS50928">
    <property type="entry name" value="ABC_TM1"/>
    <property type="match status" value="1"/>
</dbReference>
<sequence>MATRPIEHSTRPVARFAARPRRARPGGPGRRERWYAYGFLSPGVLGLTVFTLFPVAMAVVMSLYRWPIFGQRSFVGLDNFRYLLLEDPGFLVSVRNTFVFTALFLPLNVVLSLALAFWISNSRWQQVFRVLFFIPAITPMVVNAVIWKLLYQPQGVIAHYLGSWFGITAPNFLADSGTAMISVVVMSVWQGIGYNLIVFSAAIDELPRSVLEAAEIDGARGLRKFLRVQLPLMSPAVFFVTTMTMITSMQVFTQTYILTRGGPGDSTVTMVQNVYENGFVSRDLGVAAAGAWLLFAVILLITAVQFLGQKRWVHYEH</sequence>
<dbReference type="Gene3D" id="1.10.3720.10">
    <property type="entry name" value="MetI-like"/>
    <property type="match status" value="1"/>
</dbReference>
<keyword evidence="5 7" id="KW-1133">Transmembrane helix</keyword>
<evidence type="ECO:0000256" key="1">
    <source>
        <dbReference type="ARBA" id="ARBA00004651"/>
    </source>
</evidence>
<evidence type="ECO:0000256" key="2">
    <source>
        <dbReference type="ARBA" id="ARBA00022448"/>
    </source>
</evidence>
<evidence type="ECO:0000256" key="4">
    <source>
        <dbReference type="ARBA" id="ARBA00022692"/>
    </source>
</evidence>
<evidence type="ECO:0000259" key="8">
    <source>
        <dbReference type="PROSITE" id="PS50928"/>
    </source>
</evidence>
<dbReference type="SUPFAM" id="SSF161098">
    <property type="entry name" value="MetI-like"/>
    <property type="match status" value="1"/>
</dbReference>
<evidence type="ECO:0000256" key="3">
    <source>
        <dbReference type="ARBA" id="ARBA00022475"/>
    </source>
</evidence>
<dbReference type="Pfam" id="PF00528">
    <property type="entry name" value="BPD_transp_1"/>
    <property type="match status" value="1"/>
</dbReference>
<evidence type="ECO:0000313" key="10">
    <source>
        <dbReference type="Proteomes" id="UP001458415"/>
    </source>
</evidence>
<keyword evidence="2 7" id="KW-0813">Transport</keyword>
<dbReference type="PANTHER" id="PTHR30193">
    <property type="entry name" value="ABC TRANSPORTER PERMEASE PROTEIN"/>
    <property type="match status" value="1"/>
</dbReference>
<keyword evidence="10" id="KW-1185">Reference proteome</keyword>
<feature type="transmembrane region" description="Helical" evidence="7">
    <location>
        <begin position="130"/>
        <end position="150"/>
    </location>
</feature>
<gene>
    <name evidence="9" type="ORF">ABT317_25575</name>
</gene>
<comment type="caution">
    <text evidence="9">The sequence shown here is derived from an EMBL/GenBank/DDBJ whole genome shotgun (WGS) entry which is preliminary data.</text>
</comment>
<dbReference type="RefSeq" id="WP_208640637.1">
    <property type="nucleotide sequence ID" value="NZ_MUBM01000086.1"/>
</dbReference>
<feature type="transmembrane region" description="Helical" evidence="7">
    <location>
        <begin position="230"/>
        <end position="252"/>
    </location>
</feature>
<evidence type="ECO:0000256" key="7">
    <source>
        <dbReference type="RuleBase" id="RU363032"/>
    </source>
</evidence>
<dbReference type="InterPro" id="IPR035906">
    <property type="entry name" value="MetI-like_sf"/>
</dbReference>
<proteinExistence type="inferred from homology"/>
<dbReference type="InterPro" id="IPR051393">
    <property type="entry name" value="ABC_transporter_permease"/>
</dbReference>
<dbReference type="InterPro" id="IPR000515">
    <property type="entry name" value="MetI-like"/>
</dbReference>
<dbReference type="CDD" id="cd06261">
    <property type="entry name" value="TM_PBP2"/>
    <property type="match status" value="1"/>
</dbReference>
<comment type="subcellular location">
    <subcellularLocation>
        <location evidence="1 7">Cell membrane</location>
        <topology evidence="1 7">Multi-pass membrane protein</topology>
    </subcellularLocation>
</comment>
<keyword evidence="4 7" id="KW-0812">Transmembrane</keyword>
<dbReference type="PANTHER" id="PTHR30193:SF37">
    <property type="entry name" value="INNER MEMBRANE ABC TRANSPORTER PERMEASE PROTEIN YCJO"/>
    <property type="match status" value="1"/>
</dbReference>
<dbReference type="Proteomes" id="UP001458415">
    <property type="component" value="Unassembled WGS sequence"/>
</dbReference>
<keyword evidence="3" id="KW-1003">Cell membrane</keyword>
<feature type="transmembrane region" description="Helical" evidence="7">
    <location>
        <begin position="98"/>
        <end position="118"/>
    </location>
</feature>
<accession>A0ABV1W7T1</accession>